<evidence type="ECO:0000313" key="1">
    <source>
        <dbReference type="EMBL" id="KAG8171836.1"/>
    </source>
</evidence>
<evidence type="ECO:0000313" key="2">
    <source>
        <dbReference type="Proteomes" id="UP000827092"/>
    </source>
</evidence>
<name>A0AAV6TJY2_9ARAC</name>
<accession>A0AAV6TJY2</accession>
<comment type="caution">
    <text evidence="1">The sequence shown here is derived from an EMBL/GenBank/DDBJ whole genome shotgun (WGS) entry which is preliminary data.</text>
</comment>
<organism evidence="1 2">
    <name type="scientific">Oedothorax gibbosus</name>
    <dbReference type="NCBI Taxonomy" id="931172"/>
    <lineage>
        <taxon>Eukaryota</taxon>
        <taxon>Metazoa</taxon>
        <taxon>Ecdysozoa</taxon>
        <taxon>Arthropoda</taxon>
        <taxon>Chelicerata</taxon>
        <taxon>Arachnida</taxon>
        <taxon>Araneae</taxon>
        <taxon>Araneomorphae</taxon>
        <taxon>Entelegynae</taxon>
        <taxon>Araneoidea</taxon>
        <taxon>Linyphiidae</taxon>
        <taxon>Erigoninae</taxon>
        <taxon>Oedothorax</taxon>
    </lineage>
</organism>
<proteinExistence type="predicted"/>
<protein>
    <submittedName>
        <fullName evidence="1">Uncharacterized protein</fullName>
    </submittedName>
</protein>
<reference evidence="1 2" key="1">
    <citation type="journal article" date="2022" name="Nat. Ecol. Evol.">
        <title>A masculinizing supergene underlies an exaggerated male reproductive morph in a spider.</title>
        <authorList>
            <person name="Hendrickx F."/>
            <person name="De Corte Z."/>
            <person name="Sonet G."/>
            <person name="Van Belleghem S.M."/>
            <person name="Kostlbacher S."/>
            <person name="Vangestel C."/>
        </authorList>
    </citation>
    <scope>NUCLEOTIDE SEQUENCE [LARGE SCALE GENOMIC DNA]</scope>
    <source>
        <strain evidence="1">W744_W776</strain>
    </source>
</reference>
<dbReference type="Proteomes" id="UP000827092">
    <property type="component" value="Unassembled WGS sequence"/>
</dbReference>
<gene>
    <name evidence="1" type="ORF">JTE90_029715</name>
</gene>
<sequence>MIKWPKRDLKSFPCQNKGAPETGKIFYLKTETFSPNIWATLPRHPPPDLWHGENPTGKKKLSSWGPLHLLPDSVPFRDWGTLPQTPDLCWITFIAL</sequence>
<keyword evidence="2" id="KW-1185">Reference proteome</keyword>
<dbReference type="AlphaFoldDB" id="A0AAV6TJY2"/>
<dbReference type="EMBL" id="JAFNEN010003492">
    <property type="protein sequence ID" value="KAG8171836.1"/>
    <property type="molecule type" value="Genomic_DNA"/>
</dbReference>